<dbReference type="EMBL" id="JYJB01000004">
    <property type="protein sequence ID" value="KJL49198.1"/>
    <property type="molecule type" value="Genomic_DNA"/>
</dbReference>
<gene>
    <name evidence="3" type="ORF">RS84_00310</name>
</gene>
<reference evidence="3 4" key="1">
    <citation type="submission" date="2015-02" db="EMBL/GenBank/DDBJ databases">
        <title>Draft genome sequences of ten Microbacterium spp. with emphasis on heavy metal contaminated environments.</title>
        <authorList>
            <person name="Corretto E."/>
        </authorList>
    </citation>
    <scope>NUCLEOTIDE SEQUENCE [LARGE SCALE GENOMIC DNA]</scope>
    <source>
        <strain evidence="3 4">SA35</strain>
    </source>
</reference>
<dbReference type="SMART" id="SM00507">
    <property type="entry name" value="HNHc"/>
    <property type="match status" value="1"/>
</dbReference>
<proteinExistence type="predicted"/>
<comment type="caution">
    <text evidence="3">The sequence shown here is derived from an EMBL/GenBank/DDBJ whole genome shotgun (WGS) entry which is preliminary data.</text>
</comment>
<feature type="region of interest" description="Disordered" evidence="1">
    <location>
        <begin position="283"/>
        <end position="385"/>
    </location>
</feature>
<feature type="compositionally biased region" description="Basic and acidic residues" evidence="1">
    <location>
        <begin position="283"/>
        <end position="293"/>
    </location>
</feature>
<dbReference type="RefSeq" id="WP_235281358.1">
    <property type="nucleotide sequence ID" value="NZ_JYJB01000004.1"/>
</dbReference>
<evidence type="ECO:0000313" key="3">
    <source>
        <dbReference type="EMBL" id="KJL49198.1"/>
    </source>
</evidence>
<name>A0A0M2HXP1_9MICO</name>
<dbReference type="InterPro" id="IPR003870">
    <property type="entry name" value="DUF222"/>
</dbReference>
<feature type="compositionally biased region" description="Polar residues" evidence="1">
    <location>
        <begin position="321"/>
        <end position="349"/>
    </location>
</feature>
<evidence type="ECO:0000313" key="4">
    <source>
        <dbReference type="Proteomes" id="UP000033900"/>
    </source>
</evidence>
<keyword evidence="4" id="KW-1185">Reference proteome</keyword>
<dbReference type="PATRIC" id="fig|273678.4.peg.304"/>
<dbReference type="AlphaFoldDB" id="A0A0M2HXP1"/>
<dbReference type="CDD" id="cd00085">
    <property type="entry name" value="HNHc"/>
    <property type="match status" value="1"/>
</dbReference>
<feature type="domain" description="HNH nuclease" evidence="2">
    <location>
        <begin position="428"/>
        <end position="480"/>
    </location>
</feature>
<feature type="compositionally biased region" description="Basic and acidic residues" evidence="1">
    <location>
        <begin position="304"/>
        <end position="317"/>
    </location>
</feature>
<dbReference type="STRING" id="273678.RS84_00310"/>
<evidence type="ECO:0000256" key="1">
    <source>
        <dbReference type="SAM" id="MobiDB-lite"/>
    </source>
</evidence>
<sequence length="541" mass="59020">MIDATDSQMATLADLLESLAAADATVNAMMAARDGLLALAGRVAIDIAKQGDHSDDGDMTMRVVAAEIGQRLRVSDRTMARRIAQASWLVDGFPTVWAAQGAGRITAAHAHVIVESGAHLMDAALREAYVAAVMPLAEAESPNRLRPLARRIAERFHELPVDERHRTARSRRRVWVRDQEDAMADLTLHGPAVLVHAMMDRLSQMAHEIRTDNLRAAKEARAADTEFAPDTRSVDEIRADLLADLVLTGAPAGHDSADALLGEIRARIEVTVPVTTLMAQDLRTDARSSDARSGEPAGGSLNEPGDRSSSEPRDRSSSEPADQSWSEPADQSWSEPADQSWSEPADQSWSEPPDRSSSEPPDRSLSERSETKRPSPGAFPPALLDGVVPIDSRTARLLAGRATGWDRVLTHPVTGTVLATDRYRPPEQLRRHLRARDQRCRFPTCGLPARKCDLDHNDAASTGGATSEGNLSAFCRRHHTLKHASPWHVRHRTDGLIEWTSPTGRTYVDTPPIPNTVVFTPETADPFDSAESFVDSVRAPF</sequence>
<accession>A0A0M2HXP1</accession>
<protein>
    <recommendedName>
        <fullName evidence="2">HNH nuclease domain-containing protein</fullName>
    </recommendedName>
</protein>
<dbReference type="InterPro" id="IPR003615">
    <property type="entry name" value="HNH_nuc"/>
</dbReference>
<organism evidence="3 4">
    <name type="scientific">Microbacterium hydrocarbonoxydans</name>
    <dbReference type="NCBI Taxonomy" id="273678"/>
    <lineage>
        <taxon>Bacteria</taxon>
        <taxon>Bacillati</taxon>
        <taxon>Actinomycetota</taxon>
        <taxon>Actinomycetes</taxon>
        <taxon>Micrococcales</taxon>
        <taxon>Microbacteriaceae</taxon>
        <taxon>Microbacterium</taxon>
    </lineage>
</organism>
<evidence type="ECO:0000259" key="2">
    <source>
        <dbReference type="SMART" id="SM00507"/>
    </source>
</evidence>
<dbReference type="Proteomes" id="UP000033900">
    <property type="component" value="Unassembled WGS sequence"/>
</dbReference>
<feature type="compositionally biased region" description="Basic and acidic residues" evidence="1">
    <location>
        <begin position="352"/>
        <end position="373"/>
    </location>
</feature>
<dbReference type="Pfam" id="PF02720">
    <property type="entry name" value="DUF222"/>
    <property type="match status" value="1"/>
</dbReference>
<dbReference type="Gene3D" id="1.10.30.50">
    <property type="match status" value="1"/>
</dbReference>